<proteinExistence type="predicted"/>
<keyword evidence="1" id="KW-1133">Transmembrane helix</keyword>
<reference evidence="2 3" key="1">
    <citation type="submission" date="2018-09" db="EMBL/GenBank/DDBJ databases">
        <title>Cohnella cavernae sp. nov., isolated from a karst cave.</title>
        <authorList>
            <person name="Zhu H."/>
        </authorList>
    </citation>
    <scope>NUCLEOTIDE SEQUENCE [LARGE SCALE GENOMIC DNA]</scope>
    <source>
        <strain evidence="2 3">K2E09-144</strain>
    </source>
</reference>
<dbReference type="RefSeq" id="WP_119149090.1">
    <property type="nucleotide sequence ID" value="NZ_JBHSOV010000021.1"/>
</dbReference>
<dbReference type="Proteomes" id="UP000266340">
    <property type="component" value="Unassembled WGS sequence"/>
</dbReference>
<keyword evidence="3" id="KW-1185">Reference proteome</keyword>
<feature type="transmembrane region" description="Helical" evidence="1">
    <location>
        <begin position="42"/>
        <end position="59"/>
    </location>
</feature>
<name>A0A398CML7_9BACL</name>
<dbReference type="AlphaFoldDB" id="A0A398CML7"/>
<evidence type="ECO:0000256" key="1">
    <source>
        <dbReference type="SAM" id="Phobius"/>
    </source>
</evidence>
<accession>A0A398CML7</accession>
<comment type="caution">
    <text evidence="2">The sequence shown here is derived from an EMBL/GenBank/DDBJ whole genome shotgun (WGS) entry which is preliminary data.</text>
</comment>
<feature type="transmembrane region" description="Helical" evidence="1">
    <location>
        <begin position="66"/>
        <end position="90"/>
    </location>
</feature>
<organism evidence="2 3">
    <name type="scientific">Cohnella faecalis</name>
    <dbReference type="NCBI Taxonomy" id="2315694"/>
    <lineage>
        <taxon>Bacteria</taxon>
        <taxon>Bacillati</taxon>
        <taxon>Bacillota</taxon>
        <taxon>Bacilli</taxon>
        <taxon>Bacillales</taxon>
        <taxon>Paenibacillaceae</taxon>
        <taxon>Cohnella</taxon>
    </lineage>
</organism>
<sequence>MKVESMTKALAWIAILGGIARIGMSPSAVIWGTDSDQELTFAMIACCLMTIGWFGIHYYQSHKTGVTGFISYVLITLSNTLTTCLVWSQIMGSNTGTLKETVLSINSGAALLGMIMFAIQTVRARIYPVWPVALFLLFPVASFIPLVTEWATTLWGLAYIGFGLYIVADKTVKNKSVYSSVSS</sequence>
<dbReference type="EMBL" id="QXJM01000032">
    <property type="protein sequence ID" value="RIE03705.1"/>
    <property type="molecule type" value="Genomic_DNA"/>
</dbReference>
<feature type="transmembrane region" description="Helical" evidence="1">
    <location>
        <begin position="150"/>
        <end position="168"/>
    </location>
</feature>
<gene>
    <name evidence="2" type="ORF">D3H35_10435</name>
</gene>
<evidence type="ECO:0000313" key="3">
    <source>
        <dbReference type="Proteomes" id="UP000266340"/>
    </source>
</evidence>
<keyword evidence="1" id="KW-0812">Transmembrane</keyword>
<feature type="transmembrane region" description="Helical" evidence="1">
    <location>
        <begin position="126"/>
        <end position="144"/>
    </location>
</feature>
<feature type="transmembrane region" description="Helical" evidence="1">
    <location>
        <begin position="102"/>
        <end position="119"/>
    </location>
</feature>
<keyword evidence="1" id="KW-0472">Membrane</keyword>
<dbReference type="OrthoDB" id="2841505at2"/>
<protein>
    <submittedName>
        <fullName evidence="2">Uncharacterized protein</fullName>
    </submittedName>
</protein>
<evidence type="ECO:0000313" key="2">
    <source>
        <dbReference type="EMBL" id="RIE03705.1"/>
    </source>
</evidence>